<reference evidence="2 3" key="1">
    <citation type="submission" date="2020-05" db="EMBL/GenBank/DDBJ databases">
        <authorList>
            <person name="Khan S.A."/>
            <person name="Jeon C.O."/>
            <person name="Chun B.H."/>
        </authorList>
    </citation>
    <scope>NUCLEOTIDE SEQUENCE [LARGE SCALE GENOMIC DNA]</scope>
    <source>
        <strain evidence="2 3">S1162</strain>
    </source>
</reference>
<keyword evidence="1" id="KW-0812">Transmembrane</keyword>
<keyword evidence="1" id="KW-1133">Transmembrane helix</keyword>
<proteinExistence type="predicted"/>
<evidence type="ECO:0000313" key="3">
    <source>
        <dbReference type="Proteomes" id="UP000566071"/>
    </source>
</evidence>
<comment type="caution">
    <text evidence="2">The sequence shown here is derived from an EMBL/GenBank/DDBJ whole genome shotgun (WGS) entry which is preliminary data.</text>
</comment>
<evidence type="ECO:0000256" key="1">
    <source>
        <dbReference type="SAM" id="Phobius"/>
    </source>
</evidence>
<feature type="transmembrane region" description="Helical" evidence="1">
    <location>
        <begin position="9"/>
        <end position="30"/>
    </location>
</feature>
<name>A0ABX1W0J4_9SPHI</name>
<keyword evidence="1" id="KW-0472">Membrane</keyword>
<accession>A0ABX1W0J4</accession>
<sequence length="65" mass="7126">MNNLFKKKYFLEVYIPIGLASAPFITLLGGLFGLNLKLSVCFGLGMLAAIIGRIIHLATRKTNQT</sequence>
<keyword evidence="3" id="KW-1185">Reference proteome</keyword>
<organism evidence="2 3">
    <name type="scientific">Mucilaginibacter humi</name>
    <dbReference type="NCBI Taxonomy" id="2732510"/>
    <lineage>
        <taxon>Bacteria</taxon>
        <taxon>Pseudomonadati</taxon>
        <taxon>Bacteroidota</taxon>
        <taxon>Sphingobacteriia</taxon>
        <taxon>Sphingobacteriales</taxon>
        <taxon>Sphingobacteriaceae</taxon>
        <taxon>Mucilaginibacter</taxon>
    </lineage>
</organism>
<gene>
    <name evidence="2" type="ORF">HK413_05370</name>
</gene>
<dbReference type="EMBL" id="JABFCR010000018">
    <property type="protein sequence ID" value="NNU33718.1"/>
    <property type="molecule type" value="Genomic_DNA"/>
</dbReference>
<dbReference type="Proteomes" id="UP000566071">
    <property type="component" value="Unassembled WGS sequence"/>
</dbReference>
<feature type="transmembrane region" description="Helical" evidence="1">
    <location>
        <begin position="36"/>
        <end position="55"/>
    </location>
</feature>
<evidence type="ECO:0000313" key="2">
    <source>
        <dbReference type="EMBL" id="NNU33718.1"/>
    </source>
</evidence>
<protein>
    <submittedName>
        <fullName evidence="2">Uncharacterized protein</fullName>
    </submittedName>
</protein>